<proteinExistence type="predicted"/>
<dbReference type="PANTHER" id="PTHR24189">
    <property type="entry name" value="MYOTROPHIN"/>
    <property type="match status" value="1"/>
</dbReference>
<dbReference type="EMBL" id="JAUKUC010000014">
    <property type="protein sequence ID" value="MDO1515004.1"/>
    <property type="molecule type" value="Genomic_DNA"/>
</dbReference>
<keyword evidence="2 3" id="KW-0040">ANK repeat</keyword>
<dbReference type="InterPro" id="IPR050745">
    <property type="entry name" value="Multifunctional_regulatory"/>
</dbReference>
<keyword evidence="7" id="KW-1185">Reference proteome</keyword>
<comment type="caution">
    <text evidence="4">The sequence shown here is derived from an EMBL/GenBank/DDBJ whole genome shotgun (WGS) entry which is preliminary data.</text>
</comment>
<evidence type="ECO:0000313" key="5">
    <source>
        <dbReference type="EMBL" id="MDO1514944.1"/>
    </source>
</evidence>
<organism evidence="4 7">
    <name type="scientific">Maribacter confluentis</name>
    <dbReference type="NCBI Taxonomy" id="1656093"/>
    <lineage>
        <taxon>Bacteria</taxon>
        <taxon>Pseudomonadati</taxon>
        <taxon>Bacteroidota</taxon>
        <taxon>Flavobacteriia</taxon>
        <taxon>Flavobacteriales</taxon>
        <taxon>Flavobacteriaceae</taxon>
        <taxon>Maribacter</taxon>
    </lineage>
</organism>
<feature type="repeat" description="ANK" evidence="3">
    <location>
        <begin position="93"/>
        <end position="125"/>
    </location>
</feature>
<gene>
    <name evidence="4" type="ORF">Q2T41_04680</name>
    <name evidence="5" type="ORF">Q2T41_20250</name>
    <name evidence="6" type="ORF">Q2T41_20620</name>
</gene>
<sequence length="152" mass="16740">MKHFFIVDVFSIESIHQLKSIIMKKTVLTIAMVIFAMGANAMAKESNRLTTSETTHLTRVVEVNTFCKAVIQGDIAMVKKMIAMGEDVNQKSLGMTPLMFAARYNKVEVLSLLIQNGADIKAVSNQGFTAKRYAELSNAKEALQIIEVALGN</sequence>
<protein>
    <submittedName>
        <fullName evidence="4">Ankyrin repeat domain-containing protein</fullName>
    </submittedName>
</protein>
<name>A0ABT8RM25_9FLAO</name>
<dbReference type="PANTHER" id="PTHR24189:SF50">
    <property type="entry name" value="ANKYRIN REPEAT AND SOCS BOX PROTEIN 2"/>
    <property type="match status" value="1"/>
</dbReference>
<accession>A0ABT8RM25</accession>
<dbReference type="PROSITE" id="PS50088">
    <property type="entry name" value="ANK_REPEAT"/>
    <property type="match status" value="1"/>
</dbReference>
<dbReference type="PROSITE" id="PS50297">
    <property type="entry name" value="ANK_REP_REGION"/>
    <property type="match status" value="1"/>
</dbReference>
<dbReference type="Proteomes" id="UP001168579">
    <property type="component" value="Unassembled WGS sequence"/>
</dbReference>
<dbReference type="EMBL" id="JAUKUC010000001">
    <property type="protein sequence ID" value="MDO1511957.1"/>
    <property type="molecule type" value="Genomic_DNA"/>
</dbReference>
<dbReference type="InterPro" id="IPR002110">
    <property type="entry name" value="Ankyrin_rpt"/>
</dbReference>
<dbReference type="EMBL" id="JAUKUC010000011">
    <property type="protein sequence ID" value="MDO1514944.1"/>
    <property type="molecule type" value="Genomic_DNA"/>
</dbReference>
<reference evidence="4" key="1">
    <citation type="journal article" date="2014" name="Int. J. Syst. Evol. Microbiol.">
        <title>Complete genome of a new Firmicutes species belonging to the dominant human colonic microbiota ('Ruminococcus bicirculans') reveals two chromosomes and a selective capacity to utilize plant glucans.</title>
        <authorList>
            <consortium name="NISC Comparative Sequencing Program"/>
            <person name="Wegmann U."/>
            <person name="Louis P."/>
            <person name="Goesmann A."/>
            <person name="Henrissat B."/>
            <person name="Duncan S.H."/>
            <person name="Flint H.J."/>
        </authorList>
    </citation>
    <scope>NUCLEOTIDE SEQUENCE</scope>
    <source>
        <strain evidence="4">CECT 8869</strain>
    </source>
</reference>
<evidence type="ECO:0000256" key="3">
    <source>
        <dbReference type="PROSITE-ProRule" id="PRU00023"/>
    </source>
</evidence>
<keyword evidence="1" id="KW-0677">Repeat</keyword>
<dbReference type="Gene3D" id="1.25.40.20">
    <property type="entry name" value="Ankyrin repeat-containing domain"/>
    <property type="match status" value="1"/>
</dbReference>
<dbReference type="Pfam" id="PF12796">
    <property type="entry name" value="Ank_2"/>
    <property type="match status" value="1"/>
</dbReference>
<dbReference type="SMART" id="SM00248">
    <property type="entry name" value="ANK"/>
    <property type="match status" value="2"/>
</dbReference>
<evidence type="ECO:0000256" key="2">
    <source>
        <dbReference type="ARBA" id="ARBA00023043"/>
    </source>
</evidence>
<evidence type="ECO:0000313" key="6">
    <source>
        <dbReference type="EMBL" id="MDO1515004.1"/>
    </source>
</evidence>
<dbReference type="RefSeq" id="WP_304435131.1">
    <property type="nucleotide sequence ID" value="NZ_JAUKUC010000001.1"/>
</dbReference>
<evidence type="ECO:0000313" key="7">
    <source>
        <dbReference type="Proteomes" id="UP001168579"/>
    </source>
</evidence>
<dbReference type="SUPFAM" id="SSF48403">
    <property type="entry name" value="Ankyrin repeat"/>
    <property type="match status" value="1"/>
</dbReference>
<reference evidence="4" key="2">
    <citation type="submission" date="2023-06" db="EMBL/GenBank/DDBJ databases">
        <authorList>
            <person name="Lucena T."/>
            <person name="Sun Q."/>
        </authorList>
    </citation>
    <scope>NUCLEOTIDE SEQUENCE</scope>
    <source>
        <strain evidence="4">CECT 8869</strain>
    </source>
</reference>
<dbReference type="InterPro" id="IPR036770">
    <property type="entry name" value="Ankyrin_rpt-contain_sf"/>
</dbReference>
<evidence type="ECO:0000256" key="1">
    <source>
        <dbReference type="ARBA" id="ARBA00022737"/>
    </source>
</evidence>
<evidence type="ECO:0000313" key="4">
    <source>
        <dbReference type="EMBL" id="MDO1511957.1"/>
    </source>
</evidence>